<feature type="region of interest" description="Disordered" evidence="1">
    <location>
        <begin position="1"/>
        <end position="80"/>
    </location>
</feature>
<evidence type="ECO:0000256" key="1">
    <source>
        <dbReference type="SAM" id="MobiDB-lite"/>
    </source>
</evidence>
<name>A0A0E0G791_ORYNI</name>
<dbReference type="AlphaFoldDB" id="A0A0E0G791"/>
<sequence length="80" mass="8836">MQGTWNARPYSGSRRRSSPSRNSPRQMGQSVAPSMPAPYVARSPISPLSTLEAGLDAARHQPTIRRSPEDRGVQPFRGYL</sequence>
<dbReference type="Proteomes" id="UP000006591">
    <property type="component" value="Chromosome 2"/>
</dbReference>
<dbReference type="Gramene" id="ONIVA02G19870.1">
    <property type="protein sequence ID" value="ONIVA02G19870.1"/>
    <property type="gene ID" value="ONIVA02G19870"/>
</dbReference>
<accession>A0A0E0G791</accession>
<keyword evidence="3" id="KW-1185">Reference proteome</keyword>
<reference evidence="2" key="1">
    <citation type="submission" date="2015-04" db="UniProtKB">
        <authorList>
            <consortium name="EnsemblPlants"/>
        </authorList>
    </citation>
    <scope>IDENTIFICATION</scope>
    <source>
        <strain evidence="2">SL10</strain>
    </source>
</reference>
<evidence type="ECO:0000313" key="3">
    <source>
        <dbReference type="Proteomes" id="UP000006591"/>
    </source>
</evidence>
<protein>
    <submittedName>
        <fullName evidence="2">Uncharacterized protein</fullName>
    </submittedName>
</protein>
<evidence type="ECO:0000313" key="2">
    <source>
        <dbReference type="EnsemblPlants" id="ONIVA02G19870.1"/>
    </source>
</evidence>
<organism evidence="2">
    <name type="scientific">Oryza nivara</name>
    <name type="common">Indian wild rice</name>
    <name type="synonym">Oryza sativa f. spontanea</name>
    <dbReference type="NCBI Taxonomy" id="4536"/>
    <lineage>
        <taxon>Eukaryota</taxon>
        <taxon>Viridiplantae</taxon>
        <taxon>Streptophyta</taxon>
        <taxon>Embryophyta</taxon>
        <taxon>Tracheophyta</taxon>
        <taxon>Spermatophyta</taxon>
        <taxon>Magnoliopsida</taxon>
        <taxon>Liliopsida</taxon>
        <taxon>Poales</taxon>
        <taxon>Poaceae</taxon>
        <taxon>BOP clade</taxon>
        <taxon>Oryzoideae</taxon>
        <taxon>Oryzeae</taxon>
        <taxon>Oryzinae</taxon>
        <taxon>Oryza</taxon>
    </lineage>
</organism>
<dbReference type="HOGENOM" id="CLU_2593886_0_0_1"/>
<reference evidence="2" key="2">
    <citation type="submission" date="2018-04" db="EMBL/GenBank/DDBJ databases">
        <title>OnivRS2 (Oryza nivara Reference Sequence Version 2).</title>
        <authorList>
            <person name="Zhang J."/>
            <person name="Kudrna D."/>
            <person name="Lee S."/>
            <person name="Talag J."/>
            <person name="Rajasekar S."/>
            <person name="Welchert J."/>
            <person name="Hsing Y.-I."/>
            <person name="Wing R.A."/>
        </authorList>
    </citation>
    <scope>NUCLEOTIDE SEQUENCE [LARGE SCALE GENOMIC DNA]</scope>
    <source>
        <strain evidence="2">SL10</strain>
    </source>
</reference>
<proteinExistence type="predicted"/>
<dbReference type="EnsemblPlants" id="ONIVA02G19870.1">
    <property type="protein sequence ID" value="ONIVA02G19870.1"/>
    <property type="gene ID" value="ONIVA02G19870"/>
</dbReference>